<dbReference type="GO" id="GO:0003677">
    <property type="term" value="F:DNA binding"/>
    <property type="evidence" value="ECO:0007669"/>
    <property type="project" value="UniProtKB-UniRule"/>
</dbReference>
<feature type="domain" description="HTH tetR-type" evidence="5">
    <location>
        <begin position="8"/>
        <end position="68"/>
    </location>
</feature>
<dbReference type="PROSITE" id="PS50977">
    <property type="entry name" value="HTH_TETR_2"/>
    <property type="match status" value="1"/>
</dbReference>
<comment type="caution">
    <text evidence="6">The sequence shown here is derived from an EMBL/GenBank/DDBJ whole genome shotgun (WGS) entry which is preliminary data.</text>
</comment>
<sequence>MPMTRTQIDKRSRLLSAAVDLAYQNGFGATSLADIASEAEVPLGNVYYYFKTKDEIGEAIVEWRLAQLAAQRQRWDEGGSPKDRLCACVHSVFENKDWLAKRGCAIGTFCSELHKEGGSVATKATEIFTQHVAWIESQFRALGKGKDSNGLAVHLLSALQGVSVLAHAFHDSGLVTAETKRLKSWIRSL</sequence>
<dbReference type="PRINTS" id="PR00455">
    <property type="entry name" value="HTHTETR"/>
</dbReference>
<feature type="DNA-binding region" description="H-T-H motif" evidence="4">
    <location>
        <begin position="31"/>
        <end position="50"/>
    </location>
</feature>
<keyword evidence="1" id="KW-0805">Transcription regulation</keyword>
<dbReference type="Proteomes" id="UP000255334">
    <property type="component" value="Unassembled WGS sequence"/>
</dbReference>
<dbReference type="Gene3D" id="1.10.357.10">
    <property type="entry name" value="Tetracycline Repressor, domain 2"/>
    <property type="match status" value="1"/>
</dbReference>
<keyword evidence="7" id="KW-1185">Reference proteome</keyword>
<proteinExistence type="predicted"/>
<evidence type="ECO:0000256" key="2">
    <source>
        <dbReference type="ARBA" id="ARBA00023125"/>
    </source>
</evidence>
<keyword evidence="2 4" id="KW-0238">DNA-binding</keyword>
<evidence type="ECO:0000313" key="6">
    <source>
        <dbReference type="EMBL" id="RDS81003.1"/>
    </source>
</evidence>
<evidence type="ECO:0000256" key="1">
    <source>
        <dbReference type="ARBA" id="ARBA00023015"/>
    </source>
</evidence>
<dbReference type="AlphaFoldDB" id="A0A370WXX9"/>
<organism evidence="6 7">
    <name type="scientific">Dyella psychrodurans</name>
    <dbReference type="NCBI Taxonomy" id="1927960"/>
    <lineage>
        <taxon>Bacteria</taxon>
        <taxon>Pseudomonadati</taxon>
        <taxon>Pseudomonadota</taxon>
        <taxon>Gammaproteobacteria</taxon>
        <taxon>Lysobacterales</taxon>
        <taxon>Rhodanobacteraceae</taxon>
        <taxon>Dyella</taxon>
    </lineage>
</organism>
<dbReference type="InterPro" id="IPR009057">
    <property type="entry name" value="Homeodomain-like_sf"/>
</dbReference>
<dbReference type="InterPro" id="IPR036271">
    <property type="entry name" value="Tet_transcr_reg_TetR-rel_C_sf"/>
</dbReference>
<dbReference type="InterPro" id="IPR001647">
    <property type="entry name" value="HTH_TetR"/>
</dbReference>
<dbReference type="PANTHER" id="PTHR47506">
    <property type="entry name" value="TRANSCRIPTIONAL REGULATORY PROTEIN"/>
    <property type="match status" value="1"/>
</dbReference>
<dbReference type="Pfam" id="PF00440">
    <property type="entry name" value="TetR_N"/>
    <property type="match status" value="1"/>
</dbReference>
<reference evidence="6 7" key="1">
    <citation type="submission" date="2018-07" db="EMBL/GenBank/DDBJ databases">
        <title>Dyella monticola sp. nov. and Dyella psychrodurans sp. nov. isolated from monsoon evergreen broad-leaved forest soil of Dinghu Mountain, China.</title>
        <authorList>
            <person name="Gao Z."/>
            <person name="Qiu L."/>
        </authorList>
    </citation>
    <scope>NUCLEOTIDE SEQUENCE [LARGE SCALE GENOMIC DNA]</scope>
    <source>
        <strain evidence="6 7">4MSK11</strain>
    </source>
</reference>
<dbReference type="PANTHER" id="PTHR47506:SF1">
    <property type="entry name" value="HTH-TYPE TRANSCRIPTIONAL REGULATOR YJDC"/>
    <property type="match status" value="1"/>
</dbReference>
<name>A0A370WXX9_9GAMM</name>
<evidence type="ECO:0000256" key="4">
    <source>
        <dbReference type="PROSITE-ProRule" id="PRU00335"/>
    </source>
</evidence>
<dbReference type="EMBL" id="QRBF01000008">
    <property type="protein sequence ID" value="RDS81003.1"/>
    <property type="molecule type" value="Genomic_DNA"/>
</dbReference>
<gene>
    <name evidence="6" type="ORF">DWU99_18295</name>
</gene>
<dbReference type="SUPFAM" id="SSF48498">
    <property type="entry name" value="Tetracyclin repressor-like, C-terminal domain"/>
    <property type="match status" value="1"/>
</dbReference>
<dbReference type="SUPFAM" id="SSF46689">
    <property type="entry name" value="Homeodomain-like"/>
    <property type="match status" value="1"/>
</dbReference>
<keyword evidence="3" id="KW-0804">Transcription</keyword>
<protein>
    <submittedName>
        <fullName evidence="6">TetR/AcrR family transcriptional regulator</fullName>
    </submittedName>
</protein>
<evidence type="ECO:0000259" key="5">
    <source>
        <dbReference type="PROSITE" id="PS50977"/>
    </source>
</evidence>
<evidence type="ECO:0000313" key="7">
    <source>
        <dbReference type="Proteomes" id="UP000255334"/>
    </source>
</evidence>
<evidence type="ECO:0000256" key="3">
    <source>
        <dbReference type="ARBA" id="ARBA00023163"/>
    </source>
</evidence>
<accession>A0A370WXX9</accession>